<dbReference type="SUPFAM" id="SSF89872">
    <property type="entry name" value="Inhibitor of vertebrate lysozyme, Ivy"/>
    <property type="match status" value="1"/>
</dbReference>
<keyword evidence="4" id="KW-0574">Periplasm</keyword>
<dbReference type="GO" id="GO:0042597">
    <property type="term" value="C:periplasmic space"/>
    <property type="evidence" value="ECO:0007669"/>
    <property type="project" value="UniProtKB-SubCell"/>
</dbReference>
<name>A0A3M5DG29_PSEAI</name>
<evidence type="ECO:0000256" key="2">
    <source>
        <dbReference type="ARBA" id="ARBA00009724"/>
    </source>
</evidence>
<keyword evidence="3" id="KW-0732">Signal</keyword>
<dbReference type="PIRSF" id="PIRSF009103">
    <property type="entry name" value="Ivy"/>
    <property type="match status" value="1"/>
</dbReference>
<comment type="caution">
    <text evidence="7">The sequence shown here is derived from an EMBL/GenBank/DDBJ whole genome shotgun (WGS) entry which is preliminary data.</text>
</comment>
<dbReference type="Proteomes" id="UP000270834">
    <property type="component" value="Unassembled WGS sequence"/>
</dbReference>
<dbReference type="InterPro" id="IPR014453">
    <property type="entry name" value="Inhibitor_vertebrate_lysozyme"/>
</dbReference>
<comment type="similarity">
    <text evidence="2">Belongs to the ivy family.</text>
</comment>
<dbReference type="Gene3D" id="3.40.1420.10">
    <property type="entry name" value="Inhibitor of vertebrate lysozyme"/>
    <property type="match status" value="1"/>
</dbReference>
<dbReference type="AlphaFoldDB" id="A0A3M5DG29"/>
<evidence type="ECO:0000313" key="7">
    <source>
        <dbReference type="EMBL" id="RMS49019.1"/>
    </source>
</evidence>
<comment type="subcellular location">
    <subcellularLocation>
        <location evidence="1">Periplasm</location>
    </subcellularLocation>
</comment>
<feature type="disulfide bond" evidence="6">
    <location>
        <begin position="120"/>
        <end position="125"/>
    </location>
</feature>
<keyword evidence="6" id="KW-1015">Disulfide bond</keyword>
<organism evidence="7 8">
    <name type="scientific">Pseudomonas aeruginosa</name>
    <dbReference type="NCBI Taxonomy" id="287"/>
    <lineage>
        <taxon>Bacteria</taxon>
        <taxon>Pseudomonadati</taxon>
        <taxon>Pseudomonadota</taxon>
        <taxon>Gammaproteobacteria</taxon>
        <taxon>Pseudomonadales</taxon>
        <taxon>Pseudomonadaceae</taxon>
        <taxon>Pseudomonas</taxon>
    </lineage>
</organism>
<evidence type="ECO:0000256" key="4">
    <source>
        <dbReference type="ARBA" id="ARBA00022764"/>
    </source>
</evidence>
<proteinExistence type="inferred from homology"/>
<sequence>MELPVDSELVAVVPFQAASGGHRRIDCFHFTRSKEITMNGVSRLLSLALLGAALHWAPAQAEEQPRLFELLGQPGYKATWHAMFKGESDVPKWVSDASGPSSPSTSLSLEGQPYVLANSCKPHDCGNNRLLVAFRGDKSAAYGLQVSLPDEPAEVMQTPSKYATYRWYGEPSRQVRELLMKQLESDPNWK</sequence>
<evidence type="ECO:0000256" key="6">
    <source>
        <dbReference type="PIRSR" id="PIRSR009103-2"/>
    </source>
</evidence>
<accession>A0A3M5DG29</accession>
<dbReference type="EMBL" id="RBSQ01001022">
    <property type="protein sequence ID" value="RMS49019.1"/>
    <property type="molecule type" value="Genomic_DNA"/>
</dbReference>
<evidence type="ECO:0000256" key="5">
    <source>
        <dbReference type="PIRSR" id="PIRSR009103-1"/>
    </source>
</evidence>
<feature type="site" description="Important for lysozyme inhibition" evidence="5">
    <location>
        <position position="123"/>
    </location>
</feature>
<evidence type="ECO:0008006" key="9">
    <source>
        <dbReference type="Google" id="ProtNLM"/>
    </source>
</evidence>
<dbReference type="InterPro" id="IPR036501">
    <property type="entry name" value="Inhibitor_vert_lysozyme_sf"/>
</dbReference>
<protein>
    <recommendedName>
        <fullName evidence="9">Inhibitor of vertebrate lysozyme</fullName>
    </recommendedName>
</protein>
<gene>
    <name evidence="7" type="ORF">ALP65_03155</name>
</gene>
<evidence type="ECO:0000313" key="8">
    <source>
        <dbReference type="Proteomes" id="UP000270834"/>
    </source>
</evidence>
<evidence type="ECO:0000256" key="3">
    <source>
        <dbReference type="ARBA" id="ARBA00022729"/>
    </source>
</evidence>
<evidence type="ECO:0000256" key="1">
    <source>
        <dbReference type="ARBA" id="ARBA00004418"/>
    </source>
</evidence>
<dbReference type="Pfam" id="PF08816">
    <property type="entry name" value="Ivy"/>
    <property type="match status" value="1"/>
</dbReference>
<reference evidence="7 8" key="1">
    <citation type="submission" date="2018-08" db="EMBL/GenBank/DDBJ databases">
        <title>Recombination of ecologically and evolutionarily significant loci maintains genetic cohesion in the Pseudomonas syringae species complex.</title>
        <authorList>
            <person name="Dillon M."/>
            <person name="Thakur S."/>
            <person name="Almeida R.N.D."/>
            <person name="Weir B.S."/>
            <person name="Guttman D.S."/>
        </authorList>
    </citation>
    <scope>NUCLEOTIDE SEQUENCE [LARGE SCALE GENOMIC DNA]</scope>
    <source>
        <strain evidence="7 8">ICMP 7846</strain>
    </source>
</reference>